<feature type="compositionally biased region" description="Polar residues" evidence="2">
    <location>
        <begin position="96"/>
        <end position="107"/>
    </location>
</feature>
<accession>A0A7R8D1B7</accession>
<dbReference type="InterPro" id="IPR036305">
    <property type="entry name" value="RGS_sf"/>
</dbReference>
<dbReference type="AlphaFoldDB" id="A0A7R8D1B7"/>
<dbReference type="Proteomes" id="UP000675881">
    <property type="component" value="Chromosome 7"/>
</dbReference>
<evidence type="ECO:0000256" key="1">
    <source>
        <dbReference type="ARBA" id="ARBA00022700"/>
    </source>
</evidence>
<dbReference type="GO" id="GO:0008277">
    <property type="term" value="P:regulation of G protein-coupled receptor signaling pathway"/>
    <property type="evidence" value="ECO:0007669"/>
    <property type="project" value="InterPro"/>
</dbReference>
<proteinExistence type="predicted"/>
<organism evidence="3 4">
    <name type="scientific">Lepeophtheirus salmonis</name>
    <name type="common">Salmon louse</name>
    <name type="synonym">Caligus salmonis</name>
    <dbReference type="NCBI Taxonomy" id="72036"/>
    <lineage>
        <taxon>Eukaryota</taxon>
        <taxon>Metazoa</taxon>
        <taxon>Ecdysozoa</taxon>
        <taxon>Arthropoda</taxon>
        <taxon>Crustacea</taxon>
        <taxon>Multicrustacea</taxon>
        <taxon>Hexanauplia</taxon>
        <taxon>Copepoda</taxon>
        <taxon>Siphonostomatoida</taxon>
        <taxon>Caligidae</taxon>
        <taxon>Lepeophtheirus</taxon>
    </lineage>
</organism>
<dbReference type="OrthoDB" id="196547at2759"/>
<evidence type="ECO:0000256" key="2">
    <source>
        <dbReference type="SAM" id="MobiDB-lite"/>
    </source>
</evidence>
<dbReference type="SUPFAM" id="SSF48097">
    <property type="entry name" value="Regulator of G-protein signaling, RGS"/>
    <property type="match status" value="1"/>
</dbReference>
<reference evidence="3" key="1">
    <citation type="submission" date="2021-02" db="EMBL/GenBank/DDBJ databases">
        <authorList>
            <person name="Bekaert M."/>
        </authorList>
    </citation>
    <scope>NUCLEOTIDE SEQUENCE</scope>
    <source>
        <strain evidence="3">IoA-00</strain>
    </source>
</reference>
<dbReference type="GO" id="GO:0009968">
    <property type="term" value="P:negative regulation of signal transduction"/>
    <property type="evidence" value="ECO:0007669"/>
    <property type="project" value="UniProtKB-KW"/>
</dbReference>
<dbReference type="Gene3D" id="1.10.167.10">
    <property type="entry name" value="Regulator of G-protein Signalling 4, domain 2"/>
    <property type="match status" value="1"/>
</dbReference>
<feature type="compositionally biased region" description="Low complexity" evidence="2">
    <location>
        <begin position="108"/>
        <end position="136"/>
    </location>
</feature>
<gene>
    <name evidence="3" type="ORF">LSAA_13486</name>
</gene>
<sequence>MEATREAMKNPSRFTFETTAGGHVYTFLIKKDCYPRFIRSESYKTLLANAGLELEWGPAQTGRDSATKITLEDFNIHGATGEISDSPEGNEEPRKSSSSLPSATPHVSSTLPNTNTNTNTNTSTSSISNVSNKESSANWGDPAIEEESVSAEPPPPHRSRRDSRTTVIAGEEGTLLLIDGPPHAHASSPLLS</sequence>
<keyword evidence="1" id="KW-0734">Signal transduction inhibitor</keyword>
<evidence type="ECO:0000313" key="4">
    <source>
        <dbReference type="Proteomes" id="UP000675881"/>
    </source>
</evidence>
<dbReference type="GO" id="GO:0005886">
    <property type="term" value="C:plasma membrane"/>
    <property type="evidence" value="ECO:0007669"/>
    <property type="project" value="TreeGrafter"/>
</dbReference>
<dbReference type="GO" id="GO:0043005">
    <property type="term" value="C:neuron projection"/>
    <property type="evidence" value="ECO:0007669"/>
    <property type="project" value="TreeGrafter"/>
</dbReference>
<name>A0A7R8D1B7_LEPSM</name>
<dbReference type="InterPro" id="IPR044926">
    <property type="entry name" value="RGS_subdomain_2"/>
</dbReference>
<keyword evidence="4" id="KW-1185">Reference proteome</keyword>
<dbReference type="EMBL" id="HG994586">
    <property type="protein sequence ID" value="CAF2994387.1"/>
    <property type="molecule type" value="Genomic_DNA"/>
</dbReference>
<feature type="region of interest" description="Disordered" evidence="2">
    <location>
        <begin position="78"/>
        <end position="192"/>
    </location>
</feature>
<dbReference type="InterPro" id="IPR047016">
    <property type="entry name" value="RGS6/7/9/11"/>
</dbReference>
<dbReference type="PANTHER" id="PTHR45746:SF5">
    <property type="entry name" value="REGULATOR OF G-PROTEIN SIGNALING 7"/>
    <property type="match status" value="1"/>
</dbReference>
<dbReference type="GO" id="GO:0005096">
    <property type="term" value="F:GTPase activator activity"/>
    <property type="evidence" value="ECO:0007669"/>
    <property type="project" value="TreeGrafter"/>
</dbReference>
<dbReference type="PANTHER" id="PTHR45746">
    <property type="entry name" value="LP21163P"/>
    <property type="match status" value="1"/>
</dbReference>
<protein>
    <submittedName>
        <fullName evidence="3">RGS</fullName>
    </submittedName>
</protein>
<dbReference type="GO" id="GO:0005737">
    <property type="term" value="C:cytoplasm"/>
    <property type="evidence" value="ECO:0007669"/>
    <property type="project" value="TreeGrafter"/>
</dbReference>
<evidence type="ECO:0000313" key="3">
    <source>
        <dbReference type="EMBL" id="CAF2994387.1"/>
    </source>
</evidence>